<proteinExistence type="predicted"/>
<dbReference type="GO" id="GO:0003700">
    <property type="term" value="F:DNA-binding transcription factor activity"/>
    <property type="evidence" value="ECO:0007669"/>
    <property type="project" value="TreeGrafter"/>
</dbReference>
<dbReference type="GO" id="GO:0005829">
    <property type="term" value="C:cytosol"/>
    <property type="evidence" value="ECO:0007669"/>
    <property type="project" value="TreeGrafter"/>
</dbReference>
<dbReference type="InterPro" id="IPR014710">
    <property type="entry name" value="RmlC-like_jellyroll"/>
</dbReference>
<keyword evidence="2" id="KW-0238">DNA-binding</keyword>
<dbReference type="Pfam" id="PF13545">
    <property type="entry name" value="HTH_Crp_2"/>
    <property type="match status" value="1"/>
</dbReference>
<evidence type="ECO:0000256" key="2">
    <source>
        <dbReference type="ARBA" id="ARBA00023125"/>
    </source>
</evidence>
<name>A0A6C0FVX8_9BACL</name>
<dbReference type="RefSeq" id="WP_162355187.1">
    <property type="nucleotide sequence ID" value="NZ_CP048209.1"/>
</dbReference>
<gene>
    <name evidence="6" type="ORF">GXP70_03510</name>
</gene>
<keyword evidence="3" id="KW-0010">Activator</keyword>
<dbReference type="InterPro" id="IPR018490">
    <property type="entry name" value="cNMP-bd_dom_sf"/>
</dbReference>
<dbReference type="AlphaFoldDB" id="A0A6C0FVX8"/>
<protein>
    <submittedName>
        <fullName evidence="6">Crp/Fnr family transcriptional regulator</fullName>
    </submittedName>
</protein>
<dbReference type="GO" id="GO:0003677">
    <property type="term" value="F:DNA binding"/>
    <property type="evidence" value="ECO:0007669"/>
    <property type="project" value="UniProtKB-KW"/>
</dbReference>
<dbReference type="InterPro" id="IPR000595">
    <property type="entry name" value="cNMP-bd_dom"/>
</dbReference>
<evidence type="ECO:0000256" key="4">
    <source>
        <dbReference type="ARBA" id="ARBA00023163"/>
    </source>
</evidence>
<dbReference type="PANTHER" id="PTHR24567:SF26">
    <property type="entry name" value="REGULATORY PROTEIN YEIL"/>
    <property type="match status" value="1"/>
</dbReference>
<feature type="domain" description="Cyclic nucleotide-binding" evidence="5">
    <location>
        <begin position="9"/>
        <end position="98"/>
    </location>
</feature>
<evidence type="ECO:0000313" key="6">
    <source>
        <dbReference type="EMBL" id="QHT59119.1"/>
    </source>
</evidence>
<dbReference type="SUPFAM" id="SSF51206">
    <property type="entry name" value="cAMP-binding domain-like"/>
    <property type="match status" value="1"/>
</dbReference>
<evidence type="ECO:0000313" key="7">
    <source>
        <dbReference type="Proteomes" id="UP000476064"/>
    </source>
</evidence>
<dbReference type="InterPro" id="IPR036390">
    <property type="entry name" value="WH_DNA-bd_sf"/>
</dbReference>
<dbReference type="InterPro" id="IPR050397">
    <property type="entry name" value="Env_Response_Regulators"/>
</dbReference>
<organism evidence="6 7">
    <name type="scientific">Paenibacillus lycopersici</name>
    <dbReference type="NCBI Taxonomy" id="2704462"/>
    <lineage>
        <taxon>Bacteria</taxon>
        <taxon>Bacillati</taxon>
        <taxon>Bacillota</taxon>
        <taxon>Bacilli</taxon>
        <taxon>Bacillales</taxon>
        <taxon>Paenibacillaceae</taxon>
        <taxon>Paenibacillus</taxon>
    </lineage>
</organism>
<dbReference type="KEGG" id="plyc:GXP70_03510"/>
<dbReference type="SUPFAM" id="SSF46785">
    <property type="entry name" value="Winged helix' DNA-binding domain"/>
    <property type="match status" value="1"/>
</dbReference>
<dbReference type="SMART" id="SM00100">
    <property type="entry name" value="cNMP"/>
    <property type="match status" value="1"/>
</dbReference>
<keyword evidence="7" id="KW-1185">Reference proteome</keyword>
<dbReference type="Pfam" id="PF00027">
    <property type="entry name" value="cNMP_binding"/>
    <property type="match status" value="1"/>
</dbReference>
<evidence type="ECO:0000259" key="5">
    <source>
        <dbReference type="PROSITE" id="PS50042"/>
    </source>
</evidence>
<evidence type="ECO:0000256" key="3">
    <source>
        <dbReference type="ARBA" id="ARBA00023159"/>
    </source>
</evidence>
<reference evidence="6 7" key="1">
    <citation type="submission" date="2020-01" db="EMBL/GenBank/DDBJ databases">
        <title>Paenibacillus sp. nov., isolated from tomato rhizosphere.</title>
        <authorList>
            <person name="Weon H.-Y."/>
            <person name="Lee S.A."/>
        </authorList>
    </citation>
    <scope>NUCLEOTIDE SEQUENCE [LARGE SCALE GENOMIC DNA]</scope>
    <source>
        <strain evidence="6 7">12200R-189</strain>
    </source>
</reference>
<sequence length="222" mass="25249">MRLVDSVALFEDMDEQDKLRLEPQLRRTVVAEGQSVFKMGDAAKHLYIIRKGKVCASLDMILFVARHGETFGEEGLFDPLEVYGFSVKALERTELVMLPIAACLGLFKANRNAAILFKLLKVANARLNRSFVRVLDTASLSIISVARLLYDYVETGEYDMTPEGMRINEKLTEPFIIDRCGYARSTIVRALSNLTENGIIRKHRSRITILNADKLRQIFLKY</sequence>
<dbReference type="EMBL" id="CP048209">
    <property type="protein sequence ID" value="QHT59119.1"/>
    <property type="molecule type" value="Genomic_DNA"/>
</dbReference>
<dbReference type="PROSITE" id="PS50042">
    <property type="entry name" value="CNMP_BINDING_3"/>
    <property type="match status" value="1"/>
</dbReference>
<keyword evidence="4" id="KW-0804">Transcription</keyword>
<dbReference type="InterPro" id="IPR036388">
    <property type="entry name" value="WH-like_DNA-bd_sf"/>
</dbReference>
<dbReference type="Gene3D" id="2.60.120.10">
    <property type="entry name" value="Jelly Rolls"/>
    <property type="match status" value="1"/>
</dbReference>
<dbReference type="CDD" id="cd00038">
    <property type="entry name" value="CAP_ED"/>
    <property type="match status" value="1"/>
</dbReference>
<dbReference type="InterPro" id="IPR012318">
    <property type="entry name" value="HTH_CRP"/>
</dbReference>
<accession>A0A6C0FVX8</accession>
<dbReference type="PANTHER" id="PTHR24567">
    <property type="entry name" value="CRP FAMILY TRANSCRIPTIONAL REGULATORY PROTEIN"/>
    <property type="match status" value="1"/>
</dbReference>
<dbReference type="Proteomes" id="UP000476064">
    <property type="component" value="Chromosome"/>
</dbReference>
<evidence type="ECO:0000256" key="1">
    <source>
        <dbReference type="ARBA" id="ARBA00023015"/>
    </source>
</evidence>
<keyword evidence="1" id="KW-0805">Transcription regulation</keyword>
<dbReference type="Gene3D" id="1.10.10.10">
    <property type="entry name" value="Winged helix-like DNA-binding domain superfamily/Winged helix DNA-binding domain"/>
    <property type="match status" value="1"/>
</dbReference>